<accession>A0AAV8ESX3</accession>
<gene>
    <name evidence="7" type="ORF">LUZ62_066144</name>
</gene>
<comment type="caution">
    <text evidence="7">The sequence shown here is derived from an EMBL/GenBank/DDBJ whole genome shotgun (WGS) entry which is preliminary data.</text>
</comment>
<dbReference type="EMBL" id="JAMFTS010000003">
    <property type="protein sequence ID" value="KAJ4781887.1"/>
    <property type="molecule type" value="Genomic_DNA"/>
</dbReference>
<dbReference type="SUPFAM" id="SSF47459">
    <property type="entry name" value="HLH, helix-loop-helix DNA-binding domain"/>
    <property type="match status" value="1"/>
</dbReference>
<protein>
    <submittedName>
        <fullName evidence="7">Basic helix-loop-helix (BHLH) DNA-binding superfamily protein</fullName>
    </submittedName>
</protein>
<dbReference type="PROSITE" id="PS50888">
    <property type="entry name" value="BHLH"/>
    <property type="match status" value="1"/>
</dbReference>
<dbReference type="GO" id="GO:0000981">
    <property type="term" value="F:DNA-binding transcription factor activity, RNA polymerase II-specific"/>
    <property type="evidence" value="ECO:0007669"/>
    <property type="project" value="TreeGrafter"/>
</dbReference>
<evidence type="ECO:0000313" key="8">
    <source>
        <dbReference type="Proteomes" id="UP001140206"/>
    </source>
</evidence>
<reference evidence="7" key="1">
    <citation type="submission" date="2022-08" db="EMBL/GenBank/DDBJ databases">
        <authorList>
            <person name="Marques A."/>
        </authorList>
    </citation>
    <scope>NUCLEOTIDE SEQUENCE</scope>
    <source>
        <strain evidence="7">RhyPub2mFocal</strain>
        <tissue evidence="7">Leaves</tissue>
    </source>
</reference>
<evidence type="ECO:0000256" key="1">
    <source>
        <dbReference type="ARBA" id="ARBA00004123"/>
    </source>
</evidence>
<dbReference type="PANTHER" id="PTHR16223:SF136">
    <property type="entry name" value="TRANSCRIPTION FACTOR BHLH133-RELATED"/>
    <property type="match status" value="1"/>
</dbReference>
<dbReference type="InterPro" id="IPR036638">
    <property type="entry name" value="HLH_DNA-bd_sf"/>
</dbReference>
<evidence type="ECO:0000256" key="4">
    <source>
        <dbReference type="ARBA" id="ARBA00023163"/>
    </source>
</evidence>
<name>A0AAV8ESX3_9POAL</name>
<dbReference type="InterPro" id="IPR045843">
    <property type="entry name" value="IND-like"/>
</dbReference>
<keyword evidence="3" id="KW-0805">Transcription regulation</keyword>
<dbReference type="InterPro" id="IPR011598">
    <property type="entry name" value="bHLH_dom"/>
</dbReference>
<feature type="domain" description="BHLH" evidence="6">
    <location>
        <begin position="200"/>
        <end position="249"/>
    </location>
</feature>
<sequence length="348" mass="38381">MNLLAREKIMNREVVERSVVQEMIGEGHGWWSLSNNTSPFFPSVSSSVATSFCSSNSVYTQPSSLLPWSSEQPESLSQLLLSGFVGEEDKCMYSQFQSKKLGNNWEEQLVYPTTNVQDMISVKNENQEINANEEIHATKLKPPWNQILQASSPMSCVTSSLGNNIMVECSNKPERKYESQNLSECYSSGNGAPFKKARIQGSSSPQPTVKARKEKLGDRITALHQLVSPFGKTDTASVLLEAIGYIRFLHGQIEALSLPYLTSESGAPNSRHHGNGEKNCVFPDDPGQLLNDNSMMRNPPDQSVKEAGKKDLRSRGLCLVPVSFPLDIGSDHSIADYWAPAFLGGFGR</sequence>
<dbReference type="GO" id="GO:0046983">
    <property type="term" value="F:protein dimerization activity"/>
    <property type="evidence" value="ECO:0007669"/>
    <property type="project" value="InterPro"/>
</dbReference>
<evidence type="ECO:0000256" key="2">
    <source>
        <dbReference type="ARBA" id="ARBA00005510"/>
    </source>
</evidence>
<keyword evidence="5" id="KW-0539">Nucleus</keyword>
<keyword evidence="7" id="KW-0238">DNA-binding</keyword>
<dbReference type="PANTHER" id="PTHR16223">
    <property type="entry name" value="TRANSCRIPTION FACTOR BHLH83-RELATED"/>
    <property type="match status" value="1"/>
</dbReference>
<dbReference type="InterPro" id="IPR045239">
    <property type="entry name" value="bHLH95_bHLH"/>
</dbReference>
<evidence type="ECO:0000256" key="5">
    <source>
        <dbReference type="ARBA" id="ARBA00023242"/>
    </source>
</evidence>
<organism evidence="7 8">
    <name type="scientific">Rhynchospora pubera</name>
    <dbReference type="NCBI Taxonomy" id="906938"/>
    <lineage>
        <taxon>Eukaryota</taxon>
        <taxon>Viridiplantae</taxon>
        <taxon>Streptophyta</taxon>
        <taxon>Embryophyta</taxon>
        <taxon>Tracheophyta</taxon>
        <taxon>Spermatophyta</taxon>
        <taxon>Magnoliopsida</taxon>
        <taxon>Liliopsida</taxon>
        <taxon>Poales</taxon>
        <taxon>Cyperaceae</taxon>
        <taxon>Cyperoideae</taxon>
        <taxon>Rhynchosporeae</taxon>
        <taxon>Rhynchospora</taxon>
    </lineage>
</organism>
<comment type="similarity">
    <text evidence="2">Belongs to the bHLH protein family.</text>
</comment>
<dbReference type="AlphaFoldDB" id="A0AAV8ESX3"/>
<keyword evidence="8" id="KW-1185">Reference proteome</keyword>
<dbReference type="GO" id="GO:0005634">
    <property type="term" value="C:nucleus"/>
    <property type="evidence" value="ECO:0007669"/>
    <property type="project" value="UniProtKB-SubCell"/>
</dbReference>
<dbReference type="CDD" id="cd11393">
    <property type="entry name" value="bHLH_AtbHLH_like"/>
    <property type="match status" value="1"/>
</dbReference>
<keyword evidence="4" id="KW-0804">Transcription</keyword>
<evidence type="ECO:0000256" key="3">
    <source>
        <dbReference type="ARBA" id="ARBA00023015"/>
    </source>
</evidence>
<dbReference type="Gene3D" id="4.10.280.10">
    <property type="entry name" value="Helix-loop-helix DNA-binding domain"/>
    <property type="match status" value="1"/>
</dbReference>
<dbReference type="GO" id="GO:0000978">
    <property type="term" value="F:RNA polymerase II cis-regulatory region sequence-specific DNA binding"/>
    <property type="evidence" value="ECO:0007669"/>
    <property type="project" value="TreeGrafter"/>
</dbReference>
<dbReference type="Proteomes" id="UP001140206">
    <property type="component" value="Chromosome 3"/>
</dbReference>
<evidence type="ECO:0000313" key="7">
    <source>
        <dbReference type="EMBL" id="KAJ4781887.1"/>
    </source>
</evidence>
<comment type="subcellular location">
    <subcellularLocation>
        <location evidence="1">Nucleus</location>
    </subcellularLocation>
</comment>
<evidence type="ECO:0000259" key="6">
    <source>
        <dbReference type="PROSITE" id="PS50888"/>
    </source>
</evidence>
<proteinExistence type="inferred from homology"/>